<dbReference type="InterPro" id="IPR001119">
    <property type="entry name" value="SLH_dom"/>
</dbReference>
<dbReference type="RefSeq" id="WP_188388031.1">
    <property type="nucleotide sequence ID" value="NZ_BMFK01000001.1"/>
</dbReference>
<reference evidence="3" key="2">
    <citation type="submission" date="2020-09" db="EMBL/GenBank/DDBJ databases">
        <authorList>
            <person name="Sun Q."/>
            <person name="Zhou Y."/>
        </authorList>
    </citation>
    <scope>NUCLEOTIDE SEQUENCE</scope>
    <source>
        <strain evidence="3">CGMCC 1.12698</strain>
    </source>
</reference>
<dbReference type="AlphaFoldDB" id="A0A917AR82"/>
<evidence type="ECO:0000259" key="2">
    <source>
        <dbReference type="PROSITE" id="PS51272"/>
    </source>
</evidence>
<name>A0A917AR82_9BACI</name>
<evidence type="ECO:0000313" key="4">
    <source>
        <dbReference type="Proteomes" id="UP000605259"/>
    </source>
</evidence>
<dbReference type="PROSITE" id="PS51272">
    <property type="entry name" value="SLH"/>
    <property type="match status" value="1"/>
</dbReference>
<organism evidence="3 4">
    <name type="scientific">Priestia taiwanensis</name>
    <dbReference type="NCBI Taxonomy" id="1347902"/>
    <lineage>
        <taxon>Bacteria</taxon>
        <taxon>Bacillati</taxon>
        <taxon>Bacillota</taxon>
        <taxon>Bacilli</taxon>
        <taxon>Bacillales</taxon>
        <taxon>Bacillaceae</taxon>
        <taxon>Priestia</taxon>
    </lineage>
</organism>
<evidence type="ECO:0000313" key="3">
    <source>
        <dbReference type="EMBL" id="GGE68338.1"/>
    </source>
</evidence>
<reference evidence="3" key="1">
    <citation type="journal article" date="2014" name="Int. J. Syst. Evol. Microbiol.">
        <title>Complete genome sequence of Corynebacterium casei LMG S-19264T (=DSM 44701T), isolated from a smear-ripened cheese.</title>
        <authorList>
            <consortium name="US DOE Joint Genome Institute (JGI-PGF)"/>
            <person name="Walter F."/>
            <person name="Albersmeier A."/>
            <person name="Kalinowski J."/>
            <person name="Ruckert C."/>
        </authorList>
    </citation>
    <scope>NUCLEOTIDE SEQUENCE</scope>
    <source>
        <strain evidence="3">CGMCC 1.12698</strain>
    </source>
</reference>
<feature type="domain" description="SLH" evidence="2">
    <location>
        <begin position="37"/>
        <end position="100"/>
    </location>
</feature>
<evidence type="ECO:0000256" key="1">
    <source>
        <dbReference type="ARBA" id="ARBA00022729"/>
    </source>
</evidence>
<gene>
    <name evidence="3" type="ORF">GCM10007140_18020</name>
</gene>
<sequence>MERLIGTDRNEDSPNREITRAEFAMLVANALQLPLREVTFSDIGQIEISLQEGIKKAASAGIIKGSDDGKFNPTKKVSRQEMAVIIDHAMAYKKMKSPEINVIFTDKASIKYQDAVGRVVGAKLMTGIGNQMFDPEGLVTRRMATVSLNNMVAYFENGGLIPIHSLTGSKAPIESPEPFKEK</sequence>
<comment type="caution">
    <text evidence="3">The sequence shown here is derived from an EMBL/GenBank/DDBJ whole genome shotgun (WGS) entry which is preliminary data.</text>
</comment>
<keyword evidence="4" id="KW-1185">Reference proteome</keyword>
<dbReference type="Proteomes" id="UP000605259">
    <property type="component" value="Unassembled WGS sequence"/>
</dbReference>
<dbReference type="Pfam" id="PF00395">
    <property type="entry name" value="SLH"/>
    <property type="match status" value="2"/>
</dbReference>
<keyword evidence="1" id="KW-0732">Signal</keyword>
<protein>
    <recommendedName>
        <fullName evidence="2">SLH domain-containing protein</fullName>
    </recommendedName>
</protein>
<accession>A0A917AR82</accession>
<dbReference type="EMBL" id="BMFK01000001">
    <property type="protein sequence ID" value="GGE68338.1"/>
    <property type="molecule type" value="Genomic_DNA"/>
</dbReference>
<proteinExistence type="predicted"/>